<dbReference type="AlphaFoldDB" id="A0A1G1V7M6"/>
<protein>
    <recommendedName>
        <fullName evidence="4">EfeO-type cupredoxin-like domain-containing protein</fullName>
    </recommendedName>
</protein>
<name>A0A1G1V7M6_9BACT</name>
<sequence length="150" mass="15749">MNKGIIIGSSVLVPIAVIVYLVVGQTSNKSTGINQKQVQAPATAVTESTPPATPAQQETTINIAGTEYGFTPKSINLEAGKSVKIVYKNTGTLPHDLVISELGIRTKVIGGGKEDTITFTPDKSGTFTFFCSVGNHRQLGMEGSLRIGGE</sequence>
<feature type="domain" description="EfeO-type cupredoxin-like" evidence="4">
    <location>
        <begin position="52"/>
        <end position="135"/>
    </location>
</feature>
<keyword evidence="3" id="KW-0812">Transmembrane</keyword>
<proteinExistence type="predicted"/>
<evidence type="ECO:0000256" key="2">
    <source>
        <dbReference type="ARBA" id="ARBA00023008"/>
    </source>
</evidence>
<dbReference type="GO" id="GO:0046872">
    <property type="term" value="F:metal ion binding"/>
    <property type="evidence" value="ECO:0007669"/>
    <property type="project" value="UniProtKB-KW"/>
</dbReference>
<organism evidence="5 6">
    <name type="scientific">Candidatus Blackburnbacteria bacterium RIFCSPHIGHO2_12_FULL_41_13b</name>
    <dbReference type="NCBI Taxonomy" id="1797517"/>
    <lineage>
        <taxon>Bacteria</taxon>
        <taxon>Candidatus Blackburniibacteriota</taxon>
    </lineage>
</organism>
<keyword evidence="3" id="KW-1133">Transmembrane helix</keyword>
<gene>
    <name evidence="5" type="ORF">A3F61_00275</name>
</gene>
<accession>A0A1G1V7M6</accession>
<dbReference type="InterPro" id="IPR028096">
    <property type="entry name" value="EfeO_Cupredoxin"/>
</dbReference>
<keyword evidence="2" id="KW-0186">Copper</keyword>
<dbReference type="PANTHER" id="PTHR38439">
    <property type="entry name" value="AURACYANIN-B"/>
    <property type="match status" value="1"/>
</dbReference>
<keyword evidence="1" id="KW-0479">Metal-binding</keyword>
<reference evidence="5 6" key="1">
    <citation type="journal article" date="2016" name="Nat. Commun.">
        <title>Thousands of microbial genomes shed light on interconnected biogeochemical processes in an aquifer system.</title>
        <authorList>
            <person name="Anantharaman K."/>
            <person name="Brown C.T."/>
            <person name="Hug L.A."/>
            <person name="Sharon I."/>
            <person name="Castelle C.J."/>
            <person name="Probst A.J."/>
            <person name="Thomas B.C."/>
            <person name="Singh A."/>
            <person name="Wilkins M.J."/>
            <person name="Karaoz U."/>
            <person name="Brodie E.L."/>
            <person name="Williams K.H."/>
            <person name="Hubbard S.S."/>
            <person name="Banfield J.F."/>
        </authorList>
    </citation>
    <scope>NUCLEOTIDE SEQUENCE [LARGE SCALE GENOMIC DNA]</scope>
</reference>
<evidence type="ECO:0000313" key="6">
    <source>
        <dbReference type="Proteomes" id="UP000178272"/>
    </source>
</evidence>
<dbReference type="Gene3D" id="2.60.40.420">
    <property type="entry name" value="Cupredoxins - blue copper proteins"/>
    <property type="match status" value="1"/>
</dbReference>
<dbReference type="STRING" id="1797517.A3F61_00275"/>
<dbReference type="InterPro" id="IPR050845">
    <property type="entry name" value="Cu-binding_ET"/>
</dbReference>
<evidence type="ECO:0000256" key="1">
    <source>
        <dbReference type="ARBA" id="ARBA00022723"/>
    </source>
</evidence>
<dbReference type="Proteomes" id="UP000178272">
    <property type="component" value="Unassembled WGS sequence"/>
</dbReference>
<dbReference type="InterPro" id="IPR008972">
    <property type="entry name" value="Cupredoxin"/>
</dbReference>
<dbReference type="EMBL" id="MHCA01000038">
    <property type="protein sequence ID" value="OGY11415.1"/>
    <property type="molecule type" value="Genomic_DNA"/>
</dbReference>
<dbReference type="SUPFAM" id="SSF49503">
    <property type="entry name" value="Cupredoxins"/>
    <property type="match status" value="1"/>
</dbReference>
<dbReference type="Pfam" id="PF13473">
    <property type="entry name" value="Cupredoxin_1"/>
    <property type="match status" value="1"/>
</dbReference>
<keyword evidence="3" id="KW-0472">Membrane</keyword>
<dbReference type="PANTHER" id="PTHR38439:SF3">
    <property type="entry name" value="COPPER-RESISTANT CUPROPROTEIN COPI"/>
    <property type="match status" value="1"/>
</dbReference>
<evidence type="ECO:0000259" key="4">
    <source>
        <dbReference type="Pfam" id="PF13473"/>
    </source>
</evidence>
<feature type="transmembrane region" description="Helical" evidence="3">
    <location>
        <begin position="6"/>
        <end position="23"/>
    </location>
</feature>
<comment type="caution">
    <text evidence="5">The sequence shown here is derived from an EMBL/GenBank/DDBJ whole genome shotgun (WGS) entry which is preliminary data.</text>
</comment>
<evidence type="ECO:0000256" key="3">
    <source>
        <dbReference type="SAM" id="Phobius"/>
    </source>
</evidence>
<evidence type="ECO:0000313" key="5">
    <source>
        <dbReference type="EMBL" id="OGY11415.1"/>
    </source>
</evidence>